<reference evidence="7" key="1">
    <citation type="submission" date="2022-08" db="EMBL/GenBank/DDBJ databases">
        <authorList>
            <consortium name="DOE Joint Genome Institute"/>
            <person name="Min B."/>
            <person name="Riley R."/>
            <person name="Sierra-Patev S."/>
            <person name="Naranjo-Ortiz M."/>
            <person name="Looney B."/>
            <person name="Konkel Z."/>
            <person name="Slot J.C."/>
            <person name="Sakamoto Y."/>
            <person name="Steenwyk J.L."/>
            <person name="Rokas A."/>
            <person name="Carro J."/>
            <person name="Camarero S."/>
            <person name="Ferreira P."/>
            <person name="Molpeceres G."/>
            <person name="Ruiz-Duenas F.J."/>
            <person name="Serrano A."/>
            <person name="Henrissat B."/>
            <person name="Drula E."/>
            <person name="Hughes K.W."/>
            <person name="Mata J.L."/>
            <person name="Ishikawa N.K."/>
            <person name="Vargas-Isla R."/>
            <person name="Ushijima S."/>
            <person name="Smith C.A."/>
            <person name="Ahrendt S."/>
            <person name="Andreopoulos W."/>
            <person name="He G."/>
            <person name="Labutti K."/>
            <person name="Lipzen A."/>
            <person name="Ng V."/>
            <person name="Sandor L."/>
            <person name="Barry K."/>
            <person name="Martinez A.T."/>
            <person name="Xiao Y."/>
            <person name="Gibbons J.G."/>
            <person name="Terashima K."/>
            <person name="Hibbett D.S."/>
            <person name="Grigoriev I.V."/>
        </authorList>
    </citation>
    <scope>NUCLEOTIDE SEQUENCE</scope>
    <source>
        <strain evidence="7">TFB9207</strain>
    </source>
</reference>
<dbReference type="Gene3D" id="4.10.240.10">
    <property type="entry name" value="Zn(2)-C6 fungal-type DNA-binding domain"/>
    <property type="match status" value="1"/>
</dbReference>
<evidence type="ECO:0000259" key="6">
    <source>
        <dbReference type="PROSITE" id="PS51379"/>
    </source>
</evidence>
<dbReference type="InterPro" id="IPR001138">
    <property type="entry name" value="Zn2Cys6_DnaBD"/>
</dbReference>
<feature type="compositionally biased region" description="Polar residues" evidence="4">
    <location>
        <begin position="142"/>
        <end position="163"/>
    </location>
</feature>
<dbReference type="PANTHER" id="PTHR31001:SF56">
    <property type="entry name" value="ZN(2)-C6 FUNGAL-TYPE DOMAIN-CONTAINING PROTEIN"/>
    <property type="match status" value="1"/>
</dbReference>
<dbReference type="InterPro" id="IPR017896">
    <property type="entry name" value="4Fe4S_Fe-S-bd"/>
</dbReference>
<sequence length="1207" mass="130730">MPVVASSAKASSRRKEKYLSPEELKDIEQKRLRGELSCAECRRLKLRCDKKLPCSSCSRRGCESICPCGTLEAGAGTRFILASTDQLHSKISLMSSRIRALEDALAIFQASVSSERHPLLEDDLLKIKFGSEVKNLEEFESPGSQQEESTTIPTGTSATRSADATTLDAFGTLTLGEEGEMKYFGRSAGSETLILAGENYVDSDEEQSDPTPTLSPREGQADISNGDNGAAVSTSRTVSPVTSFSGSLSFPEEDRETVPPEVYALALDLNQGTQVQFHTTVSNLLQHLPPHSRAEVLAQSYIDHASLFFRAMKKDEIFDVVLPLLYPTSTSSLAHPKVARPIETQTMASDTHSNALNKATLPSPHLLAVAYFTFALGSFFELSASVKMYVSESQIWFDLGRRALVCSRGGIAHPTASEEDTDTHTAHESLDNDIHKLHSDAGKDAIAFAAASSSAEDTVRALGLMATYCSMSGKKHARDSAWCGMSLAAKVAQGSGMHRDPARWHMDPATVQRRRALWWEVCTSDISHSVALGRPPSIHLSFVDCEFPTDEEATLSDTGEEIMGFWRMKYTFAKESFTPVISTTLTAKSPTYSTIMDLDRKIRELSLPPGFKPYVSLFEDGPEIYHNSHLALRDFYASQHRTVTMLYLHRSFFAHAMLTHPSNPLMSPFALSFLAAYRAASVIIKAAVHFYDRCPAVVPRVWFLTYHVFSAAMTVGTVVKRSPNSSIAKSALKDLGQALDLFQKCANSSPRNRIAYALLRRLKGKADRAYASFLAKAKESTSPSPSTSQLDDFSSSRSSSQDQEGMLHPSLFARTPAGADDNELAIWGGKTSLLNGVGKKKAKAKGVKASGGSPSQSDSFRATVSPSHSASPPAWSPSAANPILNETDVNNPSVNSSVFPGLHSETSWDDAMDAQMNFDANLDLSSLFPTNSLPSITESSSQGPLSQMTLDFNAPMSSNVDLGFSLGLGFGAGPTGLLMDMALEDIGPDVHYPASSTSNYEYSDPSVHHAVETNKRMMLMEYLSGTADSASVQSIPTGFLGLPYGDTKSATTSWSNSGVPNPAGVSPNGGLPSLVDVTPGTEEQEFDARVAELYTQYLNYCASIEHPQDAQTSASLATSMLVDPTSMSTMPGAIGWPEDQSIPSPAVGVETYDTFFKSLMESEPRVSGEHITDNHRINSRTNAMSSPVSNLDDRWAAFMHTLTRSGF</sequence>
<dbReference type="InterPro" id="IPR036864">
    <property type="entry name" value="Zn2-C6_fun-type_DNA-bd_sf"/>
</dbReference>
<dbReference type="GO" id="GO:0005634">
    <property type="term" value="C:nucleus"/>
    <property type="evidence" value="ECO:0007669"/>
    <property type="project" value="UniProtKB-SubCell"/>
</dbReference>
<dbReference type="CDD" id="cd12148">
    <property type="entry name" value="fungal_TF_MHR"/>
    <property type="match status" value="1"/>
</dbReference>
<feature type="domain" description="Zn(2)-C6 fungal-type" evidence="5">
    <location>
        <begin position="37"/>
        <end position="66"/>
    </location>
</feature>
<evidence type="ECO:0000256" key="2">
    <source>
        <dbReference type="ARBA" id="ARBA00022723"/>
    </source>
</evidence>
<feature type="compositionally biased region" description="Low complexity" evidence="4">
    <location>
        <begin position="784"/>
        <end position="803"/>
    </location>
</feature>
<organism evidence="7 8">
    <name type="scientific">Lentinula raphanica</name>
    <dbReference type="NCBI Taxonomy" id="153919"/>
    <lineage>
        <taxon>Eukaryota</taxon>
        <taxon>Fungi</taxon>
        <taxon>Dikarya</taxon>
        <taxon>Basidiomycota</taxon>
        <taxon>Agaricomycotina</taxon>
        <taxon>Agaricomycetes</taxon>
        <taxon>Agaricomycetidae</taxon>
        <taxon>Agaricales</taxon>
        <taxon>Marasmiineae</taxon>
        <taxon>Omphalotaceae</taxon>
        <taxon>Lentinula</taxon>
    </lineage>
</organism>
<protein>
    <submittedName>
        <fullName evidence="7">Fungal-specific transcription factor domain-containing protein</fullName>
    </submittedName>
</protein>
<evidence type="ECO:0000313" key="8">
    <source>
        <dbReference type="Proteomes" id="UP001163846"/>
    </source>
</evidence>
<feature type="region of interest" description="Disordered" evidence="4">
    <location>
        <begin position="779"/>
        <end position="805"/>
    </location>
</feature>
<dbReference type="SMART" id="SM00906">
    <property type="entry name" value="Fungal_trans"/>
    <property type="match status" value="1"/>
</dbReference>
<dbReference type="PROSITE" id="PS50048">
    <property type="entry name" value="ZN2_CY6_FUNGAL_2"/>
    <property type="match status" value="1"/>
</dbReference>
<feature type="compositionally biased region" description="Low complexity" evidence="4">
    <location>
        <begin position="232"/>
        <end position="245"/>
    </location>
</feature>
<evidence type="ECO:0000259" key="5">
    <source>
        <dbReference type="PROSITE" id="PS50048"/>
    </source>
</evidence>
<dbReference type="Pfam" id="PF04082">
    <property type="entry name" value="Fungal_trans"/>
    <property type="match status" value="1"/>
</dbReference>
<keyword evidence="2" id="KW-0479">Metal-binding</keyword>
<evidence type="ECO:0000313" key="7">
    <source>
        <dbReference type="EMBL" id="KAJ3844621.1"/>
    </source>
</evidence>
<dbReference type="PROSITE" id="PS00463">
    <property type="entry name" value="ZN2_CY6_FUNGAL_1"/>
    <property type="match status" value="1"/>
</dbReference>
<evidence type="ECO:0000256" key="3">
    <source>
        <dbReference type="ARBA" id="ARBA00023242"/>
    </source>
</evidence>
<evidence type="ECO:0000256" key="1">
    <source>
        <dbReference type="ARBA" id="ARBA00004123"/>
    </source>
</evidence>
<feature type="region of interest" description="Disordered" evidence="4">
    <location>
        <begin position="137"/>
        <end position="163"/>
    </location>
</feature>
<feature type="compositionally biased region" description="Low complexity" evidence="4">
    <location>
        <begin position="865"/>
        <end position="880"/>
    </location>
</feature>
<dbReference type="PANTHER" id="PTHR31001">
    <property type="entry name" value="UNCHARACTERIZED TRANSCRIPTIONAL REGULATORY PROTEIN"/>
    <property type="match status" value="1"/>
</dbReference>
<name>A0AA38UKY9_9AGAR</name>
<dbReference type="Proteomes" id="UP001163846">
    <property type="component" value="Unassembled WGS sequence"/>
</dbReference>
<feature type="region of interest" description="Disordered" evidence="4">
    <location>
        <begin position="845"/>
        <end position="898"/>
    </location>
</feature>
<accession>A0AA38UKY9</accession>
<feature type="domain" description="4Fe-4S ferredoxin-type" evidence="6">
    <location>
        <begin position="44"/>
        <end position="76"/>
    </location>
</feature>
<dbReference type="InterPro" id="IPR050613">
    <property type="entry name" value="Sec_Metabolite_Reg"/>
</dbReference>
<gene>
    <name evidence="7" type="ORF">F5878DRAFT_74616</name>
</gene>
<dbReference type="AlphaFoldDB" id="A0AA38UKY9"/>
<dbReference type="SUPFAM" id="SSF57701">
    <property type="entry name" value="Zn2/Cys6 DNA-binding domain"/>
    <property type="match status" value="1"/>
</dbReference>
<dbReference type="InterPro" id="IPR007219">
    <property type="entry name" value="XnlR_reg_dom"/>
</dbReference>
<evidence type="ECO:0000256" key="4">
    <source>
        <dbReference type="SAM" id="MobiDB-lite"/>
    </source>
</evidence>
<comment type="caution">
    <text evidence="7">The sequence shown here is derived from an EMBL/GenBank/DDBJ whole genome shotgun (WGS) entry which is preliminary data.</text>
</comment>
<comment type="subcellular location">
    <subcellularLocation>
        <location evidence="1">Nucleus</location>
    </subcellularLocation>
</comment>
<keyword evidence="8" id="KW-1185">Reference proteome</keyword>
<dbReference type="PROSITE" id="PS51379">
    <property type="entry name" value="4FE4S_FER_2"/>
    <property type="match status" value="1"/>
</dbReference>
<proteinExistence type="predicted"/>
<dbReference type="CDD" id="cd00067">
    <property type="entry name" value="GAL4"/>
    <property type="match status" value="1"/>
</dbReference>
<feature type="compositionally biased region" description="Polar residues" evidence="4">
    <location>
        <begin position="854"/>
        <end position="864"/>
    </location>
</feature>
<dbReference type="GO" id="GO:0000981">
    <property type="term" value="F:DNA-binding transcription factor activity, RNA polymerase II-specific"/>
    <property type="evidence" value="ECO:0007669"/>
    <property type="project" value="InterPro"/>
</dbReference>
<dbReference type="GO" id="GO:0003677">
    <property type="term" value="F:DNA binding"/>
    <property type="evidence" value="ECO:0007669"/>
    <property type="project" value="InterPro"/>
</dbReference>
<dbReference type="GO" id="GO:0008270">
    <property type="term" value="F:zinc ion binding"/>
    <property type="evidence" value="ECO:0007669"/>
    <property type="project" value="InterPro"/>
</dbReference>
<keyword evidence="3" id="KW-0539">Nucleus</keyword>
<dbReference type="EMBL" id="MU805949">
    <property type="protein sequence ID" value="KAJ3844621.1"/>
    <property type="molecule type" value="Genomic_DNA"/>
</dbReference>
<dbReference type="GO" id="GO:0006351">
    <property type="term" value="P:DNA-templated transcription"/>
    <property type="evidence" value="ECO:0007669"/>
    <property type="project" value="InterPro"/>
</dbReference>
<feature type="compositionally biased region" description="Polar residues" evidence="4">
    <location>
        <begin position="887"/>
        <end position="898"/>
    </location>
</feature>
<feature type="region of interest" description="Disordered" evidence="4">
    <location>
        <begin position="201"/>
        <end position="255"/>
    </location>
</feature>